<feature type="transmembrane region" description="Helical" evidence="3">
    <location>
        <begin position="41"/>
        <end position="63"/>
    </location>
</feature>
<proteinExistence type="predicted"/>
<dbReference type="GO" id="GO:0006412">
    <property type="term" value="P:translation"/>
    <property type="evidence" value="ECO:0007669"/>
    <property type="project" value="InterPro"/>
</dbReference>
<name>A0A834ZKJ9_TETSI</name>
<dbReference type="GO" id="GO:0003735">
    <property type="term" value="F:structural constituent of ribosome"/>
    <property type="evidence" value="ECO:0007669"/>
    <property type="project" value="InterPro"/>
</dbReference>
<sequence length="139" mass="15553">MRLVMDAGACNGLVMEATHFTVDYCTELAVFRVLIWCYRDLVLPSHILISFIPLMVWAFNVVINDDCFGKSDASLHFQVLPICLRSLWMDTYHLDNDTQGCEELGITALHIKLHATGGNKTKTPDPDAQSALRPLACLE</sequence>
<evidence type="ECO:0000313" key="5">
    <source>
        <dbReference type="Proteomes" id="UP000655225"/>
    </source>
</evidence>
<accession>A0A834ZKJ9</accession>
<keyword evidence="3" id="KW-1133">Transmembrane helix</keyword>
<reference evidence="4 5" key="1">
    <citation type="submission" date="2020-04" db="EMBL/GenBank/DDBJ databases">
        <title>Plant Genome Project.</title>
        <authorList>
            <person name="Zhang R.-G."/>
        </authorList>
    </citation>
    <scope>NUCLEOTIDE SEQUENCE [LARGE SCALE GENOMIC DNA]</scope>
    <source>
        <strain evidence="4">YNK0</strain>
        <tissue evidence="4">Leaf</tissue>
    </source>
</reference>
<dbReference type="InterPro" id="IPR036967">
    <property type="entry name" value="Ribosomal_uS11_sf"/>
</dbReference>
<evidence type="ECO:0000313" key="4">
    <source>
        <dbReference type="EMBL" id="KAF8408087.1"/>
    </source>
</evidence>
<dbReference type="AlphaFoldDB" id="A0A834ZKJ9"/>
<organism evidence="4 5">
    <name type="scientific">Tetracentron sinense</name>
    <name type="common">Spur-leaf</name>
    <dbReference type="NCBI Taxonomy" id="13715"/>
    <lineage>
        <taxon>Eukaryota</taxon>
        <taxon>Viridiplantae</taxon>
        <taxon>Streptophyta</taxon>
        <taxon>Embryophyta</taxon>
        <taxon>Tracheophyta</taxon>
        <taxon>Spermatophyta</taxon>
        <taxon>Magnoliopsida</taxon>
        <taxon>Trochodendrales</taxon>
        <taxon>Trochodendraceae</taxon>
        <taxon>Tetracentron</taxon>
    </lineage>
</organism>
<keyword evidence="3" id="KW-0812">Transmembrane</keyword>
<comment type="caution">
    <text evidence="4">The sequence shown here is derived from an EMBL/GenBank/DDBJ whole genome shotgun (WGS) entry which is preliminary data.</text>
</comment>
<dbReference type="OrthoDB" id="1677536at2759"/>
<dbReference type="GO" id="GO:1990904">
    <property type="term" value="C:ribonucleoprotein complex"/>
    <property type="evidence" value="ECO:0007669"/>
    <property type="project" value="UniProtKB-KW"/>
</dbReference>
<dbReference type="Proteomes" id="UP000655225">
    <property type="component" value="Unassembled WGS sequence"/>
</dbReference>
<keyword evidence="5" id="KW-1185">Reference proteome</keyword>
<keyword evidence="1" id="KW-0689">Ribosomal protein</keyword>
<gene>
    <name evidence="4" type="ORF">HHK36_007228</name>
</gene>
<keyword evidence="2" id="KW-0687">Ribonucleoprotein</keyword>
<evidence type="ECO:0000256" key="2">
    <source>
        <dbReference type="ARBA" id="ARBA00023274"/>
    </source>
</evidence>
<dbReference type="GO" id="GO:0005840">
    <property type="term" value="C:ribosome"/>
    <property type="evidence" value="ECO:0007669"/>
    <property type="project" value="UniProtKB-KW"/>
</dbReference>
<dbReference type="EMBL" id="JABCRI010000004">
    <property type="protein sequence ID" value="KAF8408087.1"/>
    <property type="molecule type" value="Genomic_DNA"/>
</dbReference>
<protein>
    <submittedName>
        <fullName evidence="4">Uncharacterized protein</fullName>
    </submittedName>
</protein>
<evidence type="ECO:0000256" key="1">
    <source>
        <dbReference type="ARBA" id="ARBA00022980"/>
    </source>
</evidence>
<dbReference type="Gene3D" id="3.30.420.80">
    <property type="entry name" value="Ribosomal protein S11"/>
    <property type="match status" value="1"/>
</dbReference>
<keyword evidence="3" id="KW-0472">Membrane</keyword>
<evidence type="ECO:0000256" key="3">
    <source>
        <dbReference type="SAM" id="Phobius"/>
    </source>
</evidence>